<evidence type="ECO:0000313" key="1">
    <source>
        <dbReference type="EMBL" id="APW64294.1"/>
    </source>
</evidence>
<gene>
    <name evidence="1" type="ORF">BSF38_20002</name>
</gene>
<geneLocation type="plasmid" evidence="2">
    <name>palbo2</name>
</geneLocation>
<protein>
    <recommendedName>
        <fullName evidence="3">Plasmid related protein</fullName>
    </recommendedName>
</protein>
<keyword evidence="1" id="KW-0614">Plasmid</keyword>
<dbReference type="RefSeq" id="WP_076351810.1">
    <property type="nucleotide sequence ID" value="NZ_CP019084.1"/>
</dbReference>
<evidence type="ECO:0000313" key="2">
    <source>
        <dbReference type="Proteomes" id="UP000186309"/>
    </source>
</evidence>
<dbReference type="OrthoDB" id="5522207at2"/>
<name>A0A1U7CZC6_9BACT</name>
<organism evidence="1 2">
    <name type="scientific">Paludisphaera borealis</name>
    <dbReference type="NCBI Taxonomy" id="1387353"/>
    <lineage>
        <taxon>Bacteria</taxon>
        <taxon>Pseudomonadati</taxon>
        <taxon>Planctomycetota</taxon>
        <taxon>Planctomycetia</taxon>
        <taxon>Isosphaerales</taxon>
        <taxon>Isosphaeraceae</taxon>
        <taxon>Paludisphaera</taxon>
    </lineage>
</organism>
<evidence type="ECO:0008006" key="3">
    <source>
        <dbReference type="Google" id="ProtNLM"/>
    </source>
</evidence>
<dbReference type="Proteomes" id="UP000186309">
    <property type="component" value="Plasmid PALBO2"/>
</dbReference>
<dbReference type="EMBL" id="CP019084">
    <property type="protein sequence ID" value="APW64294.1"/>
    <property type="molecule type" value="Genomic_DNA"/>
</dbReference>
<sequence length="100" mass="10971">MTPFTVVYLPLSAPPKFPLGAVVITSNAQARLTSVAVADGLRRHAMGDWGDICEEDAQLNEAGLIEGERLHSVYGAGEHLFWVITERDRSVTTVLMPEDY</sequence>
<reference evidence="1 2" key="1">
    <citation type="submission" date="2016-12" db="EMBL/GenBank/DDBJ databases">
        <title>Comparative genomics of four Isosphaeraceae planctomycetes: a common pool of plasmids and glycoside hydrolase genes.</title>
        <authorList>
            <person name="Ivanova A."/>
        </authorList>
    </citation>
    <scope>NUCLEOTIDE SEQUENCE [LARGE SCALE GENOMIC DNA]</scope>
    <source>
        <strain evidence="1 2">PX4</strain>
        <plasmid evidence="2">palbo2</plasmid>
    </source>
</reference>
<proteinExistence type="predicted"/>
<dbReference type="KEGG" id="pbor:BSF38_20002"/>
<accession>A0A1U7CZC6</accession>
<dbReference type="AlphaFoldDB" id="A0A1U7CZC6"/>
<keyword evidence="2" id="KW-1185">Reference proteome</keyword>